<keyword evidence="2" id="KW-0611">Plant defense</keyword>
<evidence type="ECO:0000259" key="4">
    <source>
        <dbReference type="SMART" id="SM01037"/>
    </source>
</evidence>
<dbReference type="GO" id="GO:0006952">
    <property type="term" value="P:defense response"/>
    <property type="evidence" value="ECO:0007669"/>
    <property type="project" value="UniProtKB-KW"/>
</dbReference>
<dbReference type="OrthoDB" id="1567931at2759"/>
<feature type="domain" description="Bet v I/Major latex protein" evidence="4">
    <location>
        <begin position="2"/>
        <end position="152"/>
    </location>
</feature>
<sequence length="153" mass="17351">MACNGKLEVEVELKSPAEKVWDTLMNSTTIFPQALPHDYKSIQVLEGDGKSPGTIRLFTYKEGCSLVKVSKEKIELVDEAEKIYVYSIFEGDLMKYYKSVVAKIVVVPKGQSSLIKWSCEFEKVSEDIPDPNTLKEFAVKNFLEIDEYLQTKA</sequence>
<dbReference type="Gene3D" id="3.30.530.20">
    <property type="match status" value="1"/>
</dbReference>
<reference evidence="5" key="1">
    <citation type="submission" date="2019-09" db="EMBL/GenBank/DDBJ databases">
        <title>Draft genome information of white flower Hibiscus syriacus.</title>
        <authorList>
            <person name="Kim Y.-M."/>
        </authorList>
    </citation>
    <scope>NUCLEOTIDE SEQUENCE [LARGE SCALE GENOMIC DNA]</scope>
    <source>
        <strain evidence="5">YM2019G1</strain>
    </source>
</reference>
<dbReference type="InterPro" id="IPR000916">
    <property type="entry name" value="Bet_v_I/MLP"/>
</dbReference>
<dbReference type="AlphaFoldDB" id="A0A6A2ZFI8"/>
<dbReference type="SUPFAM" id="SSF55961">
    <property type="entry name" value="Bet v1-like"/>
    <property type="match status" value="1"/>
</dbReference>
<dbReference type="Proteomes" id="UP000436088">
    <property type="component" value="Unassembled WGS sequence"/>
</dbReference>
<dbReference type="FunFam" id="3.30.530.20:FF:000007">
    <property type="entry name" value="Major pollen allergen Bet v 1-A"/>
    <property type="match status" value="1"/>
</dbReference>
<comment type="similarity">
    <text evidence="1">Belongs to the BetVI family.</text>
</comment>
<dbReference type="PANTHER" id="PTHR31907">
    <property type="entry name" value="MLP-LIKE PROTEIN 423"/>
    <property type="match status" value="1"/>
</dbReference>
<dbReference type="Pfam" id="PF00407">
    <property type="entry name" value="Bet_v_1"/>
    <property type="match status" value="1"/>
</dbReference>
<evidence type="ECO:0000256" key="3">
    <source>
        <dbReference type="ARBA" id="ARBA00023265"/>
    </source>
</evidence>
<dbReference type="InterPro" id="IPR023393">
    <property type="entry name" value="START-like_dom_sf"/>
</dbReference>
<keyword evidence="3" id="KW-0568">Pathogenesis-related protein</keyword>
<dbReference type="SMART" id="SM01037">
    <property type="entry name" value="Bet_v_1"/>
    <property type="match status" value="1"/>
</dbReference>
<comment type="caution">
    <text evidence="5">The sequence shown here is derived from an EMBL/GenBank/DDBJ whole genome shotgun (WGS) entry which is preliminary data.</text>
</comment>
<name>A0A6A2ZFI8_HIBSY</name>
<dbReference type="CDD" id="cd07816">
    <property type="entry name" value="Bet_v1-like"/>
    <property type="match status" value="1"/>
</dbReference>
<organism evidence="5 6">
    <name type="scientific">Hibiscus syriacus</name>
    <name type="common">Rose of Sharon</name>
    <dbReference type="NCBI Taxonomy" id="106335"/>
    <lineage>
        <taxon>Eukaryota</taxon>
        <taxon>Viridiplantae</taxon>
        <taxon>Streptophyta</taxon>
        <taxon>Embryophyta</taxon>
        <taxon>Tracheophyta</taxon>
        <taxon>Spermatophyta</taxon>
        <taxon>Magnoliopsida</taxon>
        <taxon>eudicotyledons</taxon>
        <taxon>Gunneridae</taxon>
        <taxon>Pentapetalae</taxon>
        <taxon>rosids</taxon>
        <taxon>malvids</taxon>
        <taxon>Malvales</taxon>
        <taxon>Malvaceae</taxon>
        <taxon>Malvoideae</taxon>
        <taxon>Hibiscus</taxon>
    </lineage>
</organism>
<accession>A0A6A2ZFI8</accession>
<evidence type="ECO:0000256" key="1">
    <source>
        <dbReference type="ARBA" id="ARBA00009744"/>
    </source>
</evidence>
<evidence type="ECO:0000313" key="6">
    <source>
        <dbReference type="Proteomes" id="UP000436088"/>
    </source>
</evidence>
<evidence type="ECO:0000256" key="2">
    <source>
        <dbReference type="ARBA" id="ARBA00022821"/>
    </source>
</evidence>
<protein>
    <submittedName>
        <fullName evidence="5">MLP423-like protein</fullName>
    </submittedName>
</protein>
<proteinExistence type="inferred from homology"/>
<dbReference type="EMBL" id="VEPZ02001150">
    <property type="protein sequence ID" value="KAE8690804.1"/>
    <property type="molecule type" value="Genomic_DNA"/>
</dbReference>
<gene>
    <name evidence="5" type="ORF">F3Y22_tig00110893pilonHSYRG00544</name>
</gene>
<keyword evidence="6" id="KW-1185">Reference proteome</keyword>
<evidence type="ECO:0000313" key="5">
    <source>
        <dbReference type="EMBL" id="KAE8690804.1"/>
    </source>
</evidence>
<dbReference type="InterPro" id="IPR051761">
    <property type="entry name" value="MLP-like_ligand-binding"/>
</dbReference>